<dbReference type="InterPro" id="IPR027417">
    <property type="entry name" value="P-loop_NTPase"/>
</dbReference>
<organism evidence="1">
    <name type="scientific">marine sediment metagenome</name>
    <dbReference type="NCBI Taxonomy" id="412755"/>
    <lineage>
        <taxon>unclassified sequences</taxon>
        <taxon>metagenomes</taxon>
        <taxon>ecological metagenomes</taxon>
    </lineage>
</organism>
<evidence type="ECO:0000313" key="1">
    <source>
        <dbReference type="EMBL" id="GAG89513.1"/>
    </source>
</evidence>
<gene>
    <name evidence="1" type="ORF">S01H4_22919</name>
</gene>
<proteinExistence type="predicted"/>
<dbReference type="Gene3D" id="1.10.275.40">
    <property type="match status" value="1"/>
</dbReference>
<accession>X1BZ98</accession>
<evidence type="ECO:0008006" key="2">
    <source>
        <dbReference type="Google" id="ProtNLM"/>
    </source>
</evidence>
<protein>
    <recommendedName>
        <fullName evidence="2">Helicase ATP-binding domain-containing protein</fullName>
    </recommendedName>
</protein>
<name>X1BZ98_9ZZZZ</name>
<reference evidence="1" key="1">
    <citation type="journal article" date="2014" name="Front. Microbiol.">
        <title>High frequency of phylogenetically diverse reductive dehalogenase-homologous genes in deep subseafloor sedimentary metagenomes.</title>
        <authorList>
            <person name="Kawai M."/>
            <person name="Futagami T."/>
            <person name="Toyoda A."/>
            <person name="Takaki Y."/>
            <person name="Nishi S."/>
            <person name="Hori S."/>
            <person name="Arai W."/>
            <person name="Tsubouchi T."/>
            <person name="Morono Y."/>
            <person name="Uchiyama I."/>
            <person name="Ito T."/>
            <person name="Fujiyama A."/>
            <person name="Inagaki F."/>
            <person name="Takami H."/>
        </authorList>
    </citation>
    <scope>NUCLEOTIDE SEQUENCE</scope>
    <source>
        <strain evidence="1">Expedition CK06-06</strain>
    </source>
</reference>
<dbReference type="Gene3D" id="3.40.50.300">
    <property type="entry name" value="P-loop containing nucleotide triphosphate hydrolases"/>
    <property type="match status" value="1"/>
</dbReference>
<sequence>MIDEAHNLVNRSLAYYSHTLSRDQIVKLKRSFRQLKRSIGGIPLPEFVPSALEKIFRSLQVQFDGQVTTYFVKKLDVASFQTILDKFEDDLPKYLRYLIEKSIHKPNDPVISFYYHLKEFVETATIAENSEQFSILYNTHLSEIKILCKDASQFLNNRIKNSFRSAIAISATITPFPFYRDLLGFPIEKQFMGAFLHHFLLKTGKY</sequence>
<dbReference type="EMBL" id="BART01010569">
    <property type="protein sequence ID" value="GAG89513.1"/>
    <property type="molecule type" value="Genomic_DNA"/>
</dbReference>
<comment type="caution">
    <text evidence="1">The sequence shown here is derived from an EMBL/GenBank/DDBJ whole genome shotgun (WGS) entry which is preliminary data.</text>
</comment>
<dbReference type="AlphaFoldDB" id="X1BZ98"/>